<dbReference type="RefSeq" id="WP_013605577.1">
    <property type="nucleotide sequence ID" value="NC_015151.1"/>
</dbReference>
<accession>F0QXK1</accession>
<dbReference type="GO" id="GO:0044877">
    <property type="term" value="F:protein-containing complex binding"/>
    <property type="evidence" value="ECO:0007669"/>
    <property type="project" value="TreeGrafter"/>
</dbReference>
<feature type="domain" description="NAD-dependent epimerase/dehydratase" evidence="1">
    <location>
        <begin position="5"/>
        <end position="185"/>
    </location>
</feature>
<dbReference type="SUPFAM" id="SSF51735">
    <property type="entry name" value="NAD(P)-binding Rossmann-fold domains"/>
    <property type="match status" value="1"/>
</dbReference>
<dbReference type="STRING" id="985053.VMUT_2220"/>
<proteinExistence type="predicted"/>
<sequence length="318" mass="36010">MEKALVIGLGFISTNLAKYLIEKGFDVYITYRSVHGSKAMMMKDLLKLNIKPYRLDPSNYENLLKLINDVKPNYIFNTVGLLGGSWNELWNAHVEIPRNIAKAILSINKSIKLIHISASAASGKIGKFIREEPNHCDYSYVNPRSDYERSKCDGERTIKEISNEGLNYVIIRPTLVYGYYNDHNEFLSLYRLAKIGLIPQIRGLVSAIYVGYLVQLLEKVAVSEEYKNTFLYATECTMYSLGDFAELMARYIGTSGIRIPLTPGLVGLFLPSGARSLLKYVNVQYDCESTRKVLGSIKPAIDIGVKEIVDWIKRIYGY</sequence>
<dbReference type="OrthoDB" id="213145at2157"/>
<dbReference type="EMBL" id="CP002529">
    <property type="protein sequence ID" value="ADY02416.1"/>
    <property type="molecule type" value="Genomic_DNA"/>
</dbReference>
<evidence type="ECO:0000313" key="3">
    <source>
        <dbReference type="Proteomes" id="UP000007485"/>
    </source>
</evidence>
<dbReference type="PANTHER" id="PTHR12126">
    <property type="entry name" value="NADH-UBIQUINONE OXIDOREDUCTASE 39 KDA SUBUNIT-RELATED"/>
    <property type="match status" value="1"/>
</dbReference>
<dbReference type="Gene3D" id="3.40.50.720">
    <property type="entry name" value="NAD(P)-binding Rossmann-like Domain"/>
    <property type="match status" value="1"/>
</dbReference>
<dbReference type="KEGG" id="vmo:VMUT_2220"/>
<evidence type="ECO:0000259" key="1">
    <source>
        <dbReference type="Pfam" id="PF01370"/>
    </source>
</evidence>
<dbReference type="InterPro" id="IPR001509">
    <property type="entry name" value="Epimerase_deHydtase"/>
</dbReference>
<dbReference type="GeneID" id="10289872"/>
<organism evidence="2 3">
    <name type="scientific">Vulcanisaeta moutnovskia (strain 768-28)</name>
    <dbReference type="NCBI Taxonomy" id="985053"/>
    <lineage>
        <taxon>Archaea</taxon>
        <taxon>Thermoproteota</taxon>
        <taxon>Thermoprotei</taxon>
        <taxon>Thermoproteales</taxon>
        <taxon>Thermoproteaceae</taxon>
        <taxon>Vulcanisaeta</taxon>
    </lineage>
</organism>
<dbReference type="Pfam" id="PF01370">
    <property type="entry name" value="Epimerase"/>
    <property type="match status" value="1"/>
</dbReference>
<gene>
    <name evidence="2" type="ordered locus">VMUT_2220</name>
</gene>
<dbReference type="AlphaFoldDB" id="F0QXK1"/>
<reference evidence="2 3" key="1">
    <citation type="journal article" date="2011" name="J. Bacteriol.">
        <title>Complete genome sequence of 'Vulcanisaeta moutnovskia' strain 768-28, a novel member of the hyperthermophilic crenarchaeal genus vulcanisaeta.</title>
        <authorList>
            <person name="Gumerov V.M."/>
            <person name="Mardanov A.V."/>
            <person name="Beletsky A.V."/>
            <person name="Prokofeva M.I."/>
            <person name="Bonch-Osmolovskaya E.A."/>
            <person name="Ravin N.V."/>
            <person name="Skryabin K.G."/>
        </authorList>
    </citation>
    <scope>NUCLEOTIDE SEQUENCE [LARGE SCALE GENOMIC DNA]</scope>
    <source>
        <strain evidence="2 3">768-28</strain>
    </source>
</reference>
<protein>
    <submittedName>
        <fullName evidence="2">NAD-dependent epimerase/dehydratase</fullName>
    </submittedName>
</protein>
<dbReference type="InterPro" id="IPR036291">
    <property type="entry name" value="NAD(P)-bd_dom_sf"/>
</dbReference>
<keyword evidence="3" id="KW-1185">Reference proteome</keyword>
<name>F0QXK1_VULM7</name>
<dbReference type="Proteomes" id="UP000007485">
    <property type="component" value="Chromosome"/>
</dbReference>
<dbReference type="PANTHER" id="PTHR12126:SF11">
    <property type="entry name" value="NADH DEHYDROGENASE [UBIQUINONE] 1 ALPHA SUBCOMPLEX SUBUNIT 9, MITOCHONDRIAL"/>
    <property type="match status" value="1"/>
</dbReference>
<evidence type="ECO:0000313" key="2">
    <source>
        <dbReference type="EMBL" id="ADY02416.1"/>
    </source>
</evidence>
<dbReference type="InterPro" id="IPR051207">
    <property type="entry name" value="ComplexI_NDUFA9_subunit"/>
</dbReference>
<dbReference type="eggNOG" id="arCOG03016">
    <property type="taxonomic scope" value="Archaea"/>
</dbReference>
<dbReference type="HOGENOM" id="CLU_870449_0_0_2"/>